<evidence type="ECO:0000259" key="3">
    <source>
        <dbReference type="Pfam" id="PF09335"/>
    </source>
</evidence>
<evidence type="ECO:0000256" key="1">
    <source>
        <dbReference type="SAM" id="MobiDB-lite"/>
    </source>
</evidence>
<dbReference type="PANTHER" id="PTHR42709:SF2">
    <property type="entry name" value="INNER MEMBRANE PROTEIN YOHD"/>
    <property type="match status" value="1"/>
</dbReference>
<dbReference type="PATRIC" id="fig|401562.3.peg.2282"/>
<keyword evidence="2" id="KW-0472">Membrane</keyword>
<dbReference type="STRING" id="401562.NS365_07080"/>
<organism evidence="4 5">
    <name type="scientific">Aureimonas ureilytica</name>
    <dbReference type="NCBI Taxonomy" id="401562"/>
    <lineage>
        <taxon>Bacteria</taxon>
        <taxon>Pseudomonadati</taxon>
        <taxon>Pseudomonadota</taxon>
        <taxon>Alphaproteobacteria</taxon>
        <taxon>Hyphomicrobiales</taxon>
        <taxon>Aurantimonadaceae</taxon>
        <taxon>Aureimonas</taxon>
    </lineage>
</organism>
<feature type="domain" description="VTT" evidence="3">
    <location>
        <begin position="36"/>
        <end position="156"/>
    </location>
</feature>
<dbReference type="InterPro" id="IPR032816">
    <property type="entry name" value="VTT_dom"/>
</dbReference>
<feature type="region of interest" description="Disordered" evidence="1">
    <location>
        <begin position="213"/>
        <end position="239"/>
    </location>
</feature>
<dbReference type="Proteomes" id="UP000078272">
    <property type="component" value="Unassembled WGS sequence"/>
</dbReference>
<feature type="transmembrane region" description="Helical" evidence="2">
    <location>
        <begin position="23"/>
        <end position="48"/>
    </location>
</feature>
<sequence>MTPRGRRVTGARVYEILALIDRFGLGIVFVGTFFEGEVFAIIGGFLAYRGTHPLWLMSSLAFIGSFCGDLAVFLFSRYFSNSEWVKRWKRKPKFTKALRLVDRYQAYFVIVNRYIYGLRMPGLIALGLSSISVPRFMILNFIGAAIWAGLFTTIGYVFGYSITSVFQHLEMMEHGMMIFLAVLALALMLFFAWQQGGSVIRDRLFSRLRKDRDETAGTEPVEAQVGPRPVSSDRDAPRR</sequence>
<evidence type="ECO:0000313" key="5">
    <source>
        <dbReference type="Proteomes" id="UP000078272"/>
    </source>
</evidence>
<keyword evidence="2" id="KW-0812">Transmembrane</keyword>
<protein>
    <recommendedName>
        <fullName evidence="3">VTT domain-containing protein</fullName>
    </recommendedName>
</protein>
<dbReference type="PANTHER" id="PTHR42709">
    <property type="entry name" value="ALKALINE PHOSPHATASE LIKE PROTEIN"/>
    <property type="match status" value="1"/>
</dbReference>
<dbReference type="Pfam" id="PF09335">
    <property type="entry name" value="VTT_dom"/>
    <property type="match status" value="1"/>
</dbReference>
<proteinExistence type="predicted"/>
<dbReference type="GO" id="GO:0005886">
    <property type="term" value="C:plasma membrane"/>
    <property type="evidence" value="ECO:0007669"/>
    <property type="project" value="TreeGrafter"/>
</dbReference>
<feature type="transmembrane region" description="Helical" evidence="2">
    <location>
        <begin position="54"/>
        <end position="76"/>
    </location>
</feature>
<dbReference type="EMBL" id="LDPZ01000024">
    <property type="protein sequence ID" value="KTQ95193.1"/>
    <property type="molecule type" value="Genomic_DNA"/>
</dbReference>
<dbReference type="InterPro" id="IPR051311">
    <property type="entry name" value="DedA_domain"/>
</dbReference>
<name>A0A175R795_9HYPH</name>
<evidence type="ECO:0000313" key="4">
    <source>
        <dbReference type="EMBL" id="KTQ95193.1"/>
    </source>
</evidence>
<feature type="transmembrane region" description="Helical" evidence="2">
    <location>
        <begin position="174"/>
        <end position="193"/>
    </location>
</feature>
<dbReference type="AlphaFoldDB" id="A0A175R795"/>
<gene>
    <name evidence="4" type="ORF">NS226_13555</name>
</gene>
<reference evidence="4 5" key="1">
    <citation type="journal article" date="2016" name="Front. Microbiol.">
        <title>Genomic Resource of Rice Seed Associated Bacteria.</title>
        <authorList>
            <person name="Midha S."/>
            <person name="Bansal K."/>
            <person name="Sharma S."/>
            <person name="Kumar N."/>
            <person name="Patil P.P."/>
            <person name="Chaudhry V."/>
            <person name="Patil P.B."/>
        </authorList>
    </citation>
    <scope>NUCLEOTIDE SEQUENCE [LARGE SCALE GENOMIC DNA]</scope>
    <source>
        <strain evidence="4 5">NS226</strain>
    </source>
</reference>
<keyword evidence="2" id="KW-1133">Transmembrane helix</keyword>
<feature type="transmembrane region" description="Helical" evidence="2">
    <location>
        <begin position="136"/>
        <end position="162"/>
    </location>
</feature>
<comment type="caution">
    <text evidence="4">The sequence shown here is derived from an EMBL/GenBank/DDBJ whole genome shotgun (WGS) entry which is preliminary data.</text>
</comment>
<accession>A0A175R795</accession>
<evidence type="ECO:0000256" key="2">
    <source>
        <dbReference type="SAM" id="Phobius"/>
    </source>
</evidence>